<evidence type="ECO:0000313" key="3">
    <source>
        <dbReference type="EMBL" id="CAH2047717.1"/>
    </source>
</evidence>
<dbReference type="EMBL" id="OU466858">
    <property type="protein sequence ID" value="CAH2047717.1"/>
    <property type="molecule type" value="Genomic_DNA"/>
</dbReference>
<protein>
    <recommendedName>
        <fullName evidence="2">MATH domain-containing protein</fullName>
    </recommendedName>
</protein>
<dbReference type="Pfam" id="PF22486">
    <property type="entry name" value="MATH_2"/>
    <property type="match status" value="1"/>
</dbReference>
<gene>
    <name evidence="3" type="ORF">TAV2_LOCUS7381</name>
</gene>
<dbReference type="InterPro" id="IPR050804">
    <property type="entry name" value="MCC"/>
</dbReference>
<dbReference type="SMART" id="SM00061">
    <property type="entry name" value="MATH"/>
    <property type="match status" value="1"/>
</dbReference>
<evidence type="ECO:0000259" key="2">
    <source>
        <dbReference type="PROSITE" id="PS50144"/>
    </source>
</evidence>
<dbReference type="CDD" id="cd00121">
    <property type="entry name" value="MATH"/>
    <property type="match status" value="1"/>
</dbReference>
<accession>A0AAU9RUT5</accession>
<dbReference type="Gene3D" id="2.60.210.10">
    <property type="entry name" value="Apoptosis, Tumor Necrosis Factor Receptor Associated Protein 2, Chain A"/>
    <property type="match status" value="1"/>
</dbReference>
<dbReference type="PANTHER" id="PTHR46236:SF12">
    <property type="entry name" value="MATH DOMAIN-CONTAINING PROTEIN"/>
    <property type="match status" value="1"/>
</dbReference>
<feature type="domain" description="MATH" evidence="2">
    <location>
        <begin position="8"/>
        <end position="145"/>
    </location>
</feature>
<evidence type="ECO:0000313" key="4">
    <source>
        <dbReference type="Proteomes" id="UP000836841"/>
    </source>
</evidence>
<reference evidence="3 4" key="1">
    <citation type="submission" date="2022-03" db="EMBL/GenBank/DDBJ databases">
        <authorList>
            <person name="Nunn A."/>
            <person name="Chopra R."/>
            <person name="Nunn A."/>
            <person name="Contreras Garrido A."/>
        </authorList>
    </citation>
    <scope>NUCLEOTIDE SEQUENCE [LARGE SCALE GENOMIC DNA]</scope>
</reference>
<keyword evidence="1" id="KW-0175">Coiled coil</keyword>
<keyword evidence="4" id="KW-1185">Reference proteome</keyword>
<proteinExistence type="predicted"/>
<sequence>MDMEDQKQINFTFEVDNFLEKESMISSPNFLSGGCEWFVNVHPKGHDFEDHLSLFLCVANPETLRLGWKRRASFSFVLLTQSGKELCKLKEESCKLFCAQFSRCGWKKAVPLKMLHEKVCGLFKKHPDIATNFKPKNQLVKTAYMNILLGHIEALDKPPHSLSDAELSNAYRDLIELTEAGFKLDWLKKKLCKVIKEREKNADGLRVQEHIKTLNIKLNQEKVKSATSANKDFSMEQTMWNHKAELDKEKAKSSTSAAKDWLEDVVHSWNKWKLRVGFTDLGYKKID</sequence>
<dbReference type="Proteomes" id="UP000836841">
    <property type="component" value="Chromosome 2"/>
</dbReference>
<dbReference type="SUPFAM" id="SSF49599">
    <property type="entry name" value="TRAF domain-like"/>
    <property type="match status" value="1"/>
</dbReference>
<dbReference type="AlphaFoldDB" id="A0AAU9RUT5"/>
<name>A0AAU9RUT5_THLAR</name>
<dbReference type="PROSITE" id="PS51257">
    <property type="entry name" value="PROKAR_LIPOPROTEIN"/>
    <property type="match status" value="1"/>
</dbReference>
<evidence type="ECO:0000256" key="1">
    <source>
        <dbReference type="ARBA" id="ARBA00023054"/>
    </source>
</evidence>
<organism evidence="3 4">
    <name type="scientific">Thlaspi arvense</name>
    <name type="common">Field penny-cress</name>
    <dbReference type="NCBI Taxonomy" id="13288"/>
    <lineage>
        <taxon>Eukaryota</taxon>
        <taxon>Viridiplantae</taxon>
        <taxon>Streptophyta</taxon>
        <taxon>Embryophyta</taxon>
        <taxon>Tracheophyta</taxon>
        <taxon>Spermatophyta</taxon>
        <taxon>Magnoliopsida</taxon>
        <taxon>eudicotyledons</taxon>
        <taxon>Gunneridae</taxon>
        <taxon>Pentapetalae</taxon>
        <taxon>rosids</taxon>
        <taxon>malvids</taxon>
        <taxon>Brassicales</taxon>
        <taxon>Brassicaceae</taxon>
        <taxon>Thlaspideae</taxon>
        <taxon>Thlaspi</taxon>
    </lineage>
</organism>
<dbReference type="InterPro" id="IPR002083">
    <property type="entry name" value="MATH/TRAF_dom"/>
</dbReference>
<dbReference type="PANTHER" id="PTHR46236">
    <property type="entry name" value="TRAF-LIKE SUPERFAMILY PROTEIN"/>
    <property type="match status" value="1"/>
</dbReference>
<dbReference type="InterPro" id="IPR008974">
    <property type="entry name" value="TRAF-like"/>
</dbReference>
<dbReference type="PROSITE" id="PS50144">
    <property type="entry name" value="MATH"/>
    <property type="match status" value="1"/>
</dbReference>